<gene>
    <name evidence="2" type="ORF">ELS19_17605</name>
</gene>
<evidence type="ECO:0000256" key="1">
    <source>
        <dbReference type="SAM" id="MobiDB-lite"/>
    </source>
</evidence>
<dbReference type="EMBL" id="RZHH01000003">
    <property type="protein sequence ID" value="RYJ08367.1"/>
    <property type="molecule type" value="Genomic_DNA"/>
</dbReference>
<evidence type="ECO:0000313" key="3">
    <source>
        <dbReference type="Proteomes" id="UP000294028"/>
    </source>
</evidence>
<accession>A0A482T656</accession>
<proteinExistence type="predicted"/>
<name>A0A482T656_9EURY</name>
<evidence type="ECO:0000313" key="2">
    <source>
        <dbReference type="EMBL" id="RYJ08367.1"/>
    </source>
</evidence>
<sequence length="136" mass="15221">MSERRSPHYDPLADTPTTTETCMFFTGDGKPTSSTTFKRRKNVSLTVEREERQIQSTTVPVFNVRDPKVDYTCAEFQFSDDPPDGRPRVNIKIEPQIAHRGTTTKFHPTPSVSTIVGSADGFESFSTTIANLGELY</sequence>
<comment type="caution">
    <text evidence="2">The sequence shown here is derived from an EMBL/GenBank/DDBJ whole genome shotgun (WGS) entry which is preliminary data.</text>
</comment>
<protein>
    <submittedName>
        <fullName evidence="2">Uncharacterized protein</fullName>
    </submittedName>
</protein>
<dbReference type="RefSeq" id="WP_129786257.1">
    <property type="nucleotide sequence ID" value="NZ_RZHH01000003.1"/>
</dbReference>
<feature type="region of interest" description="Disordered" evidence="1">
    <location>
        <begin position="1"/>
        <end position="21"/>
    </location>
</feature>
<organism evidence="2 3">
    <name type="scientific">Halogeometricum borinquense</name>
    <dbReference type="NCBI Taxonomy" id="60847"/>
    <lineage>
        <taxon>Archaea</taxon>
        <taxon>Methanobacteriati</taxon>
        <taxon>Methanobacteriota</taxon>
        <taxon>Stenosarchaea group</taxon>
        <taxon>Halobacteria</taxon>
        <taxon>Halobacteriales</taxon>
        <taxon>Haloferacaceae</taxon>
        <taxon>Halogeometricum</taxon>
    </lineage>
</organism>
<reference evidence="2 3" key="1">
    <citation type="submission" date="2018-12" db="EMBL/GenBank/DDBJ databases">
        <title>Genome analysis provides insights into bioremediation potentialities of Halogeometricum borinquense strain N11.</title>
        <authorList>
            <person name="Najjari A."/>
            <person name="Youssef N."/>
            <person name="Fhoula I."/>
            <person name="Ben Dhia O."/>
            <person name="Mahjoubi M."/>
            <person name="Ouzari H.I."/>
            <person name="Cherif A."/>
        </authorList>
    </citation>
    <scope>NUCLEOTIDE SEQUENCE [LARGE SCALE GENOMIC DNA]</scope>
    <source>
        <strain evidence="2 3">N11</strain>
    </source>
</reference>
<dbReference type="AlphaFoldDB" id="A0A482T656"/>
<dbReference type="Proteomes" id="UP000294028">
    <property type="component" value="Unassembled WGS sequence"/>
</dbReference>